<dbReference type="Proteomes" id="UP000011138">
    <property type="component" value="Segment"/>
</dbReference>
<protein>
    <submittedName>
        <fullName evidence="2">Uncharacterized protein</fullName>
    </submittedName>
</protein>
<feature type="compositionally biased region" description="Basic and acidic residues" evidence="1">
    <location>
        <begin position="28"/>
        <end position="39"/>
    </location>
</feature>
<name>L7TK20_9CAUD</name>
<dbReference type="GeneID" id="14477194"/>
<dbReference type="OrthoDB" id="37367at10239"/>
<dbReference type="EMBL" id="KC117376">
    <property type="protein sequence ID" value="AGC34325.1"/>
    <property type="molecule type" value="Genomic_DNA"/>
</dbReference>
<evidence type="ECO:0000256" key="1">
    <source>
        <dbReference type="SAM" id="MobiDB-lite"/>
    </source>
</evidence>
<keyword evidence="3" id="KW-1185">Reference proteome</keyword>
<reference evidence="2 3" key="1">
    <citation type="journal article" date="2013" name="J. Virol.">
        <title>Insights into head-tailed viruses infecting extremely halophilic archaea.</title>
        <authorList>
            <person name="Pietila M.K."/>
            <person name="Laurinmaki P."/>
            <person name="Russell D.A."/>
            <person name="Ko C.C."/>
            <person name="Jacobs-Sera D."/>
            <person name="Butcher S.J."/>
            <person name="Bamford D.H."/>
            <person name="Hendrix R.W."/>
        </authorList>
    </citation>
    <scope>NUCLEOTIDE SEQUENCE [LARGE SCALE GENOMIC DNA]</scope>
</reference>
<feature type="region of interest" description="Disordered" evidence="1">
    <location>
        <begin position="1"/>
        <end position="48"/>
    </location>
</feature>
<gene>
    <name evidence="2" type="primary">56</name>
    <name evidence="2" type="ORF">HSTV2_56</name>
</gene>
<organism evidence="2 3">
    <name type="scientific">Halorubrum sodomense tailed virus 2</name>
    <dbReference type="NCBI Taxonomy" id="1262527"/>
    <lineage>
        <taxon>Viruses</taxon>
        <taxon>Duplodnaviria</taxon>
        <taxon>Heunggongvirae</taxon>
        <taxon>Uroviricota</taxon>
        <taxon>Caudoviricetes</taxon>
        <taxon>Thumleimavirales</taxon>
        <taxon>Hafunaviridae</taxon>
        <taxon>Mincapvirus</taxon>
        <taxon>Mincapvirus eilatense</taxon>
        <taxon>Mincapvirus HSTV2</taxon>
    </lineage>
</organism>
<evidence type="ECO:0000313" key="3">
    <source>
        <dbReference type="Proteomes" id="UP000011138"/>
    </source>
</evidence>
<evidence type="ECO:0000313" key="2">
    <source>
        <dbReference type="EMBL" id="AGC34325.1"/>
    </source>
</evidence>
<dbReference type="RefSeq" id="YP_007379135.1">
    <property type="nucleotide sequence ID" value="NC_020159.1"/>
</dbReference>
<sequence length="48" mass="5779">MEPEEPEAKPNSTDYDFPKGWGLMTPEQKNEWFHEERSRRQASRQTIN</sequence>
<accession>L7TK20</accession>
<dbReference type="KEGG" id="vg:14477194"/>
<proteinExistence type="predicted"/>